<protein>
    <submittedName>
        <fullName evidence="4">Histidine kinase</fullName>
    </submittedName>
</protein>
<feature type="transmembrane region" description="Helical" evidence="1">
    <location>
        <begin position="92"/>
        <end position="115"/>
    </location>
</feature>
<evidence type="ECO:0000259" key="2">
    <source>
        <dbReference type="Pfam" id="PF02518"/>
    </source>
</evidence>
<keyword evidence="5" id="KW-1185">Reference proteome</keyword>
<dbReference type="SUPFAM" id="SSF55874">
    <property type="entry name" value="ATPase domain of HSP90 chaperone/DNA topoisomerase II/histidine kinase"/>
    <property type="match status" value="1"/>
</dbReference>
<keyword evidence="1" id="KW-0472">Membrane</keyword>
<dbReference type="RefSeq" id="WP_311494460.1">
    <property type="nucleotide sequence ID" value="NZ_JAVRHO010000007.1"/>
</dbReference>
<evidence type="ECO:0000256" key="1">
    <source>
        <dbReference type="SAM" id="Phobius"/>
    </source>
</evidence>
<comment type="caution">
    <text evidence="4">The sequence shown here is derived from an EMBL/GenBank/DDBJ whole genome shotgun (WGS) entry which is preliminary data.</text>
</comment>
<dbReference type="InterPro" id="IPR036890">
    <property type="entry name" value="HATPase_C_sf"/>
</dbReference>
<dbReference type="PANTHER" id="PTHR34220">
    <property type="entry name" value="SENSOR HISTIDINE KINASE YPDA"/>
    <property type="match status" value="1"/>
</dbReference>
<keyword evidence="4" id="KW-0418">Kinase</keyword>
<feature type="transmembrane region" description="Helical" evidence="1">
    <location>
        <begin position="12"/>
        <end position="30"/>
    </location>
</feature>
<dbReference type="Proteomes" id="UP001245285">
    <property type="component" value="Unassembled WGS sequence"/>
</dbReference>
<dbReference type="GO" id="GO:0016301">
    <property type="term" value="F:kinase activity"/>
    <property type="evidence" value="ECO:0007669"/>
    <property type="project" value="UniProtKB-KW"/>
</dbReference>
<keyword evidence="1" id="KW-1133">Transmembrane helix</keyword>
<proteinExistence type="predicted"/>
<evidence type="ECO:0000313" key="4">
    <source>
        <dbReference type="EMBL" id="MDT0646285.1"/>
    </source>
</evidence>
<name>A0ABU3CK10_9FLAO</name>
<sequence>MKIFLKKYLDINLILLLSGFYALFNIVYVGKAVYMHHYSPRMPEFPWREFLLYNILLDWVVVVTYMTLIAISTKKLLNKNYSWVKIISIHTLFSILIGLIIRLIFDVFGILVGQIDPSEYELQESFHRFMAVIELNFLIYFAMIFIIYTYYYLKQVKEAEKRHSQLESQLVNTRMKMLSSQLQPHFLFNTLNSISVLADLDAGKAKDTIADLSDFLREILYSNDENEITLEKELRTLEYYINILNIRFSDHLKIRKDIDERLLNKKVPALILQPIIENSIKHGYSYEHTDLDVDISIHAEGDYLQIKVENNGEPISLSEAQLQKKGVGLANIKDRLENLYGNDFYFKMRNKESRAGVETIIRIPLK</sequence>
<feature type="domain" description="Histidine kinase/HSP90-like ATPase" evidence="2">
    <location>
        <begin position="270"/>
        <end position="365"/>
    </location>
</feature>
<dbReference type="InterPro" id="IPR010559">
    <property type="entry name" value="Sig_transdc_His_kin_internal"/>
</dbReference>
<feature type="transmembrane region" description="Helical" evidence="1">
    <location>
        <begin position="50"/>
        <end position="71"/>
    </location>
</feature>
<organism evidence="4 5">
    <name type="scientific">Autumnicola lenta</name>
    <dbReference type="NCBI Taxonomy" id="3075593"/>
    <lineage>
        <taxon>Bacteria</taxon>
        <taxon>Pseudomonadati</taxon>
        <taxon>Bacteroidota</taxon>
        <taxon>Flavobacteriia</taxon>
        <taxon>Flavobacteriales</taxon>
        <taxon>Flavobacteriaceae</taxon>
        <taxon>Autumnicola</taxon>
    </lineage>
</organism>
<dbReference type="EMBL" id="JAVRHO010000007">
    <property type="protein sequence ID" value="MDT0646285.1"/>
    <property type="molecule type" value="Genomic_DNA"/>
</dbReference>
<dbReference type="PANTHER" id="PTHR34220:SF7">
    <property type="entry name" value="SENSOR HISTIDINE KINASE YPDA"/>
    <property type="match status" value="1"/>
</dbReference>
<reference evidence="4 5" key="1">
    <citation type="submission" date="2023-09" db="EMBL/GenBank/DDBJ databases">
        <authorList>
            <person name="Rey-Velasco X."/>
        </authorList>
    </citation>
    <scope>NUCLEOTIDE SEQUENCE [LARGE SCALE GENOMIC DNA]</scope>
    <source>
        <strain evidence="4 5">F260</strain>
    </source>
</reference>
<accession>A0ABU3CK10</accession>
<evidence type="ECO:0000313" key="5">
    <source>
        <dbReference type="Proteomes" id="UP001245285"/>
    </source>
</evidence>
<dbReference type="Pfam" id="PF02518">
    <property type="entry name" value="HATPase_c"/>
    <property type="match status" value="1"/>
</dbReference>
<keyword evidence="4" id="KW-0808">Transferase</keyword>
<dbReference type="InterPro" id="IPR003594">
    <property type="entry name" value="HATPase_dom"/>
</dbReference>
<dbReference type="InterPro" id="IPR050640">
    <property type="entry name" value="Bact_2-comp_sensor_kinase"/>
</dbReference>
<evidence type="ECO:0000259" key="3">
    <source>
        <dbReference type="Pfam" id="PF06580"/>
    </source>
</evidence>
<feature type="transmembrane region" description="Helical" evidence="1">
    <location>
        <begin position="135"/>
        <end position="153"/>
    </location>
</feature>
<dbReference type="Pfam" id="PF06580">
    <property type="entry name" value="His_kinase"/>
    <property type="match status" value="1"/>
</dbReference>
<keyword evidence="1" id="KW-0812">Transmembrane</keyword>
<feature type="domain" description="Signal transduction histidine kinase internal region" evidence="3">
    <location>
        <begin position="174"/>
        <end position="252"/>
    </location>
</feature>
<gene>
    <name evidence="4" type="ORF">RM545_06250</name>
</gene>
<dbReference type="Gene3D" id="3.30.565.10">
    <property type="entry name" value="Histidine kinase-like ATPase, C-terminal domain"/>
    <property type="match status" value="1"/>
</dbReference>